<evidence type="ECO:0000256" key="2">
    <source>
        <dbReference type="PIRSR" id="PIRSR640255-2"/>
    </source>
</evidence>
<organism evidence="5 6">
    <name type="scientific">Aeromonas media</name>
    <dbReference type="NCBI Taxonomy" id="651"/>
    <lineage>
        <taxon>Bacteria</taxon>
        <taxon>Pseudomonadati</taxon>
        <taxon>Pseudomonadota</taxon>
        <taxon>Gammaproteobacteria</taxon>
        <taxon>Aeromonadales</taxon>
        <taxon>Aeromonadaceae</taxon>
        <taxon>Aeromonas</taxon>
    </lineage>
</organism>
<keyword evidence="5" id="KW-0255">Endonuclease</keyword>
<dbReference type="Pfam" id="PF01223">
    <property type="entry name" value="Endonuclease_NS"/>
    <property type="match status" value="1"/>
</dbReference>
<dbReference type="AlphaFoldDB" id="A0AAE6VQE7"/>
<keyword evidence="5" id="KW-0378">Hydrolase</keyword>
<dbReference type="InterPro" id="IPR044925">
    <property type="entry name" value="His-Me_finger_sf"/>
</dbReference>
<dbReference type="GO" id="GO:0000014">
    <property type="term" value="F:single-stranded DNA endodeoxyribonuclease activity"/>
    <property type="evidence" value="ECO:0007669"/>
    <property type="project" value="TreeGrafter"/>
</dbReference>
<dbReference type="Proteomes" id="UP000463871">
    <property type="component" value="Plasmid pMC64A"/>
</dbReference>
<sequence length="299" mass="32474">MLSKIPAIPFTGNKASGLRFCHSCYGLVESANDCTCSVCGVEFGQRTALVRRIVAPALLALFTVGVNASDCPQLYLAEREPEITAPLEGDFFELCGSEHVLMVSALNRTAIYAVEKLTPRQIKGAFEISRGDHEFYEDYRLPEEVRVSSFIYKHSGLDRAHLAPAGDFSTQATQRESFALSNVVPMTPEVNRGIWSDIEQTVRYMAKKGVVNVVTGPIYLGEVKTLPGTMVPIPTAIFKAVYSPGANSVGVYLVANGTDQSVAKLSLAEFTKLSALDVFPGLPDEIKQIKGALPDPIIR</sequence>
<dbReference type="PANTHER" id="PTHR13966:SF5">
    <property type="entry name" value="ENDONUCLEASE G, MITOCHONDRIAL"/>
    <property type="match status" value="1"/>
</dbReference>
<keyword evidence="2" id="KW-0479">Metal-binding</keyword>
<gene>
    <name evidence="5" type="ORF">GWI30_21995</name>
</gene>
<dbReference type="SMART" id="SM00892">
    <property type="entry name" value="Endonuclease_NS"/>
    <property type="match status" value="1"/>
</dbReference>
<dbReference type="SUPFAM" id="SSF54060">
    <property type="entry name" value="His-Me finger endonucleases"/>
    <property type="match status" value="1"/>
</dbReference>
<dbReference type="InterPro" id="IPR040255">
    <property type="entry name" value="Non-specific_endonuclease"/>
</dbReference>
<dbReference type="GO" id="GO:0003676">
    <property type="term" value="F:nucleic acid binding"/>
    <property type="evidence" value="ECO:0007669"/>
    <property type="project" value="InterPro"/>
</dbReference>
<dbReference type="InterPro" id="IPR044929">
    <property type="entry name" value="DNA/RNA_non-sp_Endonuclease_sf"/>
</dbReference>
<geneLocation type="plasmid" evidence="6">
    <name>pmc64a</name>
</geneLocation>
<dbReference type="RefSeq" id="WP_161507893.1">
    <property type="nucleotide sequence ID" value="NZ_CAWPID010000002.1"/>
</dbReference>
<feature type="active site" description="Proton acceptor" evidence="1">
    <location>
        <position position="161"/>
    </location>
</feature>
<evidence type="ECO:0000259" key="4">
    <source>
        <dbReference type="SMART" id="SM00892"/>
    </source>
</evidence>
<feature type="domain" description="DNA/RNA non-specific endonuclease/pyrophosphatase/phosphodiesterase" evidence="4">
    <location>
        <begin position="98"/>
        <end position="285"/>
    </location>
</feature>
<proteinExistence type="predicted"/>
<evidence type="ECO:0000259" key="3">
    <source>
        <dbReference type="SMART" id="SM00477"/>
    </source>
</evidence>
<dbReference type="InterPro" id="IPR001604">
    <property type="entry name" value="Endo_G_ENPP1-like_dom"/>
</dbReference>
<dbReference type="GO" id="GO:0004521">
    <property type="term" value="F:RNA endonuclease activity"/>
    <property type="evidence" value="ECO:0007669"/>
    <property type="project" value="TreeGrafter"/>
</dbReference>
<evidence type="ECO:0000313" key="5">
    <source>
        <dbReference type="EMBL" id="QHQ53536.1"/>
    </source>
</evidence>
<dbReference type="Gene3D" id="3.40.570.10">
    <property type="entry name" value="Extracellular Endonuclease, subunit A"/>
    <property type="match status" value="1"/>
</dbReference>
<dbReference type="EMBL" id="CP047963">
    <property type="protein sequence ID" value="QHQ53536.1"/>
    <property type="molecule type" value="Genomic_DNA"/>
</dbReference>
<evidence type="ECO:0000256" key="1">
    <source>
        <dbReference type="PIRSR" id="PIRSR640255-1"/>
    </source>
</evidence>
<keyword evidence="5" id="KW-0614">Plasmid</keyword>
<dbReference type="PANTHER" id="PTHR13966">
    <property type="entry name" value="ENDONUCLEASE RELATED"/>
    <property type="match status" value="1"/>
</dbReference>
<name>A0AAE6VQE7_AERME</name>
<feature type="binding site" evidence="2">
    <location>
        <position position="191"/>
    </location>
    <ligand>
        <name>Mg(2+)</name>
        <dbReference type="ChEBI" id="CHEBI:18420"/>
        <note>catalytic</note>
    </ligand>
</feature>
<reference evidence="5 6" key="1">
    <citation type="submission" date="2020-01" db="EMBL/GenBank/DDBJ databases">
        <title>Complete genome of Aeromonas media MC64.</title>
        <authorList>
            <person name="Cao G."/>
            <person name="Fu J."/>
            <person name="Zhong C."/>
        </authorList>
    </citation>
    <scope>NUCLEOTIDE SEQUENCE [LARGE SCALE GENOMIC DNA]</scope>
    <source>
        <strain evidence="5 6">MC64</strain>
        <plasmid evidence="6">pmc64a</plasmid>
    </source>
</reference>
<protein>
    <submittedName>
        <fullName evidence="5">DNA/RNA non-specific endonuclease</fullName>
    </submittedName>
</protein>
<feature type="domain" description="ENPP1-3/EXOG-like endonuclease/phosphodiesterase" evidence="3">
    <location>
        <begin position="96"/>
        <end position="285"/>
    </location>
</feature>
<dbReference type="GO" id="GO:0046872">
    <property type="term" value="F:metal ion binding"/>
    <property type="evidence" value="ECO:0007669"/>
    <property type="project" value="UniProtKB-KW"/>
</dbReference>
<keyword evidence="5" id="KW-0540">Nuclease</keyword>
<dbReference type="SMART" id="SM00477">
    <property type="entry name" value="NUC"/>
    <property type="match status" value="1"/>
</dbReference>
<evidence type="ECO:0000313" key="6">
    <source>
        <dbReference type="Proteomes" id="UP000463871"/>
    </source>
</evidence>
<accession>A0AAE6VQE7</accession>
<dbReference type="InterPro" id="IPR020821">
    <property type="entry name" value="ENPP1-3/EXOG-like_nuc-like"/>
</dbReference>